<dbReference type="Proteomes" id="UP001596283">
    <property type="component" value="Unassembled WGS sequence"/>
</dbReference>
<keyword evidence="2" id="KW-1185">Reference proteome</keyword>
<dbReference type="RefSeq" id="WP_164510545.1">
    <property type="nucleotide sequence ID" value="NZ_JBHSSI010000012.1"/>
</dbReference>
<reference evidence="2" key="1">
    <citation type="journal article" date="2019" name="Int. J. Syst. Evol. Microbiol.">
        <title>The Global Catalogue of Microorganisms (GCM) 10K type strain sequencing project: providing services to taxonomists for standard genome sequencing and annotation.</title>
        <authorList>
            <consortium name="The Broad Institute Genomics Platform"/>
            <consortium name="The Broad Institute Genome Sequencing Center for Infectious Disease"/>
            <person name="Wu L."/>
            <person name="Ma J."/>
        </authorList>
    </citation>
    <scope>NUCLEOTIDE SEQUENCE [LARGE SCALE GENOMIC DNA]</scope>
    <source>
        <strain evidence="2">CCM 8908</strain>
    </source>
</reference>
<accession>A0ABW1TC64</accession>
<gene>
    <name evidence="1" type="ORF">ACFP1C_01395</name>
</gene>
<evidence type="ECO:0000313" key="1">
    <source>
        <dbReference type="EMBL" id="MFC6259592.1"/>
    </source>
</evidence>
<protein>
    <submittedName>
        <fullName evidence="1">Uncharacterized protein</fullName>
    </submittedName>
</protein>
<name>A0ABW1TC64_9LACO</name>
<proteinExistence type="predicted"/>
<organism evidence="1 2">
    <name type="scientific">Levilactobacillus fujinensis</name>
    <dbReference type="NCBI Taxonomy" id="2486024"/>
    <lineage>
        <taxon>Bacteria</taxon>
        <taxon>Bacillati</taxon>
        <taxon>Bacillota</taxon>
        <taxon>Bacilli</taxon>
        <taxon>Lactobacillales</taxon>
        <taxon>Lactobacillaceae</taxon>
        <taxon>Levilactobacillus</taxon>
    </lineage>
</organism>
<sequence length="57" mass="6657">MSVTESNDLKQVIEVKSRKELRYVMNLLAPQNQERTVNEQHEIDKISAALRRANFDV</sequence>
<comment type="caution">
    <text evidence="1">The sequence shown here is derived from an EMBL/GenBank/DDBJ whole genome shotgun (WGS) entry which is preliminary data.</text>
</comment>
<evidence type="ECO:0000313" key="2">
    <source>
        <dbReference type="Proteomes" id="UP001596283"/>
    </source>
</evidence>
<dbReference type="EMBL" id="JBHSSI010000012">
    <property type="protein sequence ID" value="MFC6259592.1"/>
    <property type="molecule type" value="Genomic_DNA"/>
</dbReference>